<dbReference type="GO" id="GO:0050136">
    <property type="term" value="F:NADH dehydrogenase (quinone) (non-electrogenic) activity"/>
    <property type="evidence" value="ECO:0007669"/>
    <property type="project" value="UniProtKB-UniRule"/>
</dbReference>
<dbReference type="SUPFAM" id="SSF56762">
    <property type="entry name" value="HydB/Nqo4-like"/>
    <property type="match status" value="1"/>
</dbReference>
<accession>A0A1H2LBA1</accession>
<keyword evidence="6" id="KW-0472">Membrane</keyword>
<dbReference type="EMBL" id="LT629804">
    <property type="protein sequence ID" value="SDU77726.1"/>
    <property type="molecule type" value="Genomic_DNA"/>
</dbReference>
<reference evidence="10" key="1">
    <citation type="submission" date="2016-10" db="EMBL/GenBank/DDBJ databases">
        <authorList>
            <person name="Varghese N."/>
            <person name="Submissions S."/>
        </authorList>
    </citation>
    <scope>NUCLEOTIDE SEQUENCE [LARGE SCALE GENOMIC DNA]</scope>
    <source>
        <strain evidence="10">DSM 10002</strain>
    </source>
</reference>
<feature type="domain" description="NADH-quinone oxidoreductase subunit D" evidence="8">
    <location>
        <begin position="161"/>
        <end position="449"/>
    </location>
</feature>
<comment type="similarity">
    <text evidence="1 6 7">Belongs to the complex I 49 kDa subunit family.</text>
</comment>
<dbReference type="PROSITE" id="PS00535">
    <property type="entry name" value="COMPLEX1_49K"/>
    <property type="match status" value="1"/>
</dbReference>
<comment type="function">
    <text evidence="6">NDH-1 shuttles electrons from NADH, via FMN and iron-sulfur (Fe-S) centers, to quinones in the respiratory chain. The immediate electron acceptor for the enzyme in this species is believed to be a menaquinone. Couples the redox reaction to proton translocation (for every two electrons transferred, four hydrogen ions are translocated across the cytoplasmic membrane), and thus conserves the redox energy in a proton gradient.</text>
</comment>
<dbReference type="EC" id="7.1.1.-" evidence="6"/>
<dbReference type="NCBIfam" id="NF004739">
    <property type="entry name" value="PRK06075.1"/>
    <property type="match status" value="1"/>
</dbReference>
<keyword evidence="4 6" id="KW-1278">Translocase</keyword>
<evidence type="ECO:0000256" key="4">
    <source>
        <dbReference type="ARBA" id="ARBA00022967"/>
    </source>
</evidence>
<gene>
    <name evidence="6" type="primary">nuoD</name>
    <name evidence="9" type="ORF">SAMN04489737_0143</name>
</gene>
<dbReference type="NCBIfam" id="TIGR01962">
    <property type="entry name" value="NuoD"/>
    <property type="match status" value="1"/>
</dbReference>
<dbReference type="PANTHER" id="PTHR11993">
    <property type="entry name" value="NADH-UBIQUINONE OXIDOREDUCTASE 49 KDA SUBUNIT"/>
    <property type="match status" value="1"/>
</dbReference>
<dbReference type="GO" id="GO:0048038">
    <property type="term" value="F:quinone binding"/>
    <property type="evidence" value="ECO:0007669"/>
    <property type="project" value="UniProtKB-KW"/>
</dbReference>
<keyword evidence="6" id="KW-1003">Cell membrane</keyword>
<organism evidence="9 10">
    <name type="scientific">Arcanobacterium phocae</name>
    <dbReference type="NCBI Taxonomy" id="131112"/>
    <lineage>
        <taxon>Bacteria</taxon>
        <taxon>Bacillati</taxon>
        <taxon>Actinomycetota</taxon>
        <taxon>Actinomycetes</taxon>
        <taxon>Actinomycetales</taxon>
        <taxon>Actinomycetaceae</taxon>
        <taxon>Arcanobacterium</taxon>
    </lineage>
</organism>
<evidence type="ECO:0000256" key="5">
    <source>
        <dbReference type="ARBA" id="ARBA00023027"/>
    </source>
</evidence>
<dbReference type="InterPro" id="IPR014029">
    <property type="entry name" value="NADH_UbQ_OxRdtase_49kDa_CS"/>
</dbReference>
<evidence type="ECO:0000256" key="6">
    <source>
        <dbReference type="HAMAP-Rule" id="MF_01358"/>
    </source>
</evidence>
<dbReference type="Gene3D" id="1.10.645.10">
    <property type="entry name" value="Cytochrome-c3 Hydrogenase, chain B"/>
    <property type="match status" value="1"/>
</dbReference>
<evidence type="ECO:0000313" key="10">
    <source>
        <dbReference type="Proteomes" id="UP000214355"/>
    </source>
</evidence>
<dbReference type="RefSeq" id="WP_091278710.1">
    <property type="nucleotide sequence ID" value="NZ_JABAPH010000040.1"/>
</dbReference>
<keyword evidence="5 6" id="KW-0520">NAD</keyword>
<evidence type="ECO:0000259" key="8">
    <source>
        <dbReference type="Pfam" id="PF00346"/>
    </source>
</evidence>
<dbReference type="OrthoDB" id="9801496at2"/>
<comment type="catalytic activity">
    <reaction evidence="6">
        <text>a quinone + NADH + 5 H(+)(in) = a quinol + NAD(+) + 4 H(+)(out)</text>
        <dbReference type="Rhea" id="RHEA:57888"/>
        <dbReference type="ChEBI" id="CHEBI:15378"/>
        <dbReference type="ChEBI" id="CHEBI:24646"/>
        <dbReference type="ChEBI" id="CHEBI:57540"/>
        <dbReference type="ChEBI" id="CHEBI:57945"/>
        <dbReference type="ChEBI" id="CHEBI:132124"/>
    </reaction>
</comment>
<dbReference type="AlphaFoldDB" id="A0A1H2LBA1"/>
<dbReference type="Pfam" id="PF00346">
    <property type="entry name" value="Complex1_49kDa"/>
    <property type="match status" value="1"/>
</dbReference>
<keyword evidence="2 6" id="KW-0813">Transport</keyword>
<dbReference type="PANTHER" id="PTHR11993:SF10">
    <property type="entry name" value="NADH DEHYDROGENASE [UBIQUINONE] IRON-SULFUR PROTEIN 2, MITOCHONDRIAL"/>
    <property type="match status" value="1"/>
</dbReference>
<dbReference type="InterPro" id="IPR001135">
    <property type="entry name" value="NADH_Q_OxRdtase_suD"/>
</dbReference>
<dbReference type="GO" id="GO:0051287">
    <property type="term" value="F:NAD binding"/>
    <property type="evidence" value="ECO:0007669"/>
    <property type="project" value="InterPro"/>
</dbReference>
<keyword evidence="3 6" id="KW-0874">Quinone</keyword>
<sequence length="449" mass="49788">MTNPMPHATRGINEEEVSSYTTYEAVGGDWADVTRQAEQVGEEHIVVNLGPVHPSTHGVLRVQVELDGENVKEVRAATGFLHTGIEKNMEYRTWTQGVAFCTRMDYVAPIFQEVAYCLGVEKMLGIADQVPQRAQAIRVLLMELTRISSHLVGIGSGGNELGATTMLTLTFRAREDVLRILEDVTGLRMNHEYIRPGGVLNDVPEGFTDYCRELLPKIRLTISEMQDLTMKNPIYVDRHVNVGVSPLSSMMALSMTGPSVRAAGVPWDLRKTQPYCGYEKYEFDVPVADKADAYNRIDVKYRECYESLRICYQVLDELDKTEGQPVMVGDKKIAWPAQLSIAGDGQGSTPQHVQEIMTESMESLIHHFKLVTEGFRVPPGQSFTMVEHPKGIFGVHLVSDGGTRPYRAHFRDPGFNNLQSLSMIAEGGMLADLVVSLAGIDPVMGGVDR</sequence>
<dbReference type="InterPro" id="IPR029014">
    <property type="entry name" value="NiFe-Hase_large"/>
</dbReference>
<dbReference type="Proteomes" id="UP000214355">
    <property type="component" value="Chromosome I"/>
</dbReference>
<protein>
    <recommendedName>
        <fullName evidence="6">NADH-quinone oxidoreductase subunit D</fullName>
        <ecNumber evidence="6">7.1.1.-</ecNumber>
    </recommendedName>
    <alternativeName>
        <fullName evidence="6">NADH dehydrogenase I subunit D</fullName>
    </alternativeName>
    <alternativeName>
        <fullName evidence="6">NDH-1 subunit D</fullName>
    </alternativeName>
</protein>
<comment type="subcellular location">
    <subcellularLocation>
        <location evidence="6">Cell membrane</location>
        <topology evidence="6">Peripheral membrane protein</topology>
        <orientation evidence="6">Cytoplasmic side</orientation>
    </subcellularLocation>
</comment>
<dbReference type="HAMAP" id="MF_01358">
    <property type="entry name" value="NDH1_NuoD"/>
    <property type="match status" value="1"/>
</dbReference>
<dbReference type="InterPro" id="IPR022885">
    <property type="entry name" value="NDH1_su_D/H"/>
</dbReference>
<dbReference type="GeneID" id="65343902"/>
<proteinExistence type="inferred from homology"/>
<keyword evidence="10" id="KW-1185">Reference proteome</keyword>
<comment type="subunit">
    <text evidence="6">NDH-1 is composed of 14 different subunits. Subunits NuoB, C, D, E, F, and G constitute the peripheral sector of the complex.</text>
</comment>
<evidence type="ECO:0000256" key="2">
    <source>
        <dbReference type="ARBA" id="ARBA00022448"/>
    </source>
</evidence>
<name>A0A1H2LBA1_9ACTO</name>
<evidence type="ECO:0000313" key="9">
    <source>
        <dbReference type="EMBL" id="SDU77726.1"/>
    </source>
</evidence>
<evidence type="ECO:0000256" key="7">
    <source>
        <dbReference type="RuleBase" id="RU003685"/>
    </source>
</evidence>
<dbReference type="STRING" id="131112.SAMN04489737_0143"/>
<evidence type="ECO:0000256" key="3">
    <source>
        <dbReference type="ARBA" id="ARBA00022719"/>
    </source>
</evidence>
<dbReference type="GO" id="GO:0005886">
    <property type="term" value="C:plasma membrane"/>
    <property type="evidence" value="ECO:0007669"/>
    <property type="project" value="UniProtKB-SubCell"/>
</dbReference>
<evidence type="ECO:0000256" key="1">
    <source>
        <dbReference type="ARBA" id="ARBA00005769"/>
    </source>
</evidence>